<keyword evidence="4" id="KW-1185">Reference proteome</keyword>
<reference evidence="2 4" key="2">
    <citation type="journal article" date="2013" name="Nature">
        <title>Insights into bilaterian evolution from three spiralian genomes.</title>
        <authorList>
            <person name="Simakov O."/>
            <person name="Marletaz F."/>
            <person name="Cho S.J."/>
            <person name="Edsinger-Gonzales E."/>
            <person name="Havlak P."/>
            <person name="Hellsten U."/>
            <person name="Kuo D.H."/>
            <person name="Larsson T."/>
            <person name="Lv J."/>
            <person name="Arendt D."/>
            <person name="Savage R."/>
            <person name="Osoegawa K."/>
            <person name="de Jong P."/>
            <person name="Grimwood J."/>
            <person name="Chapman J.A."/>
            <person name="Shapiro H."/>
            <person name="Aerts A."/>
            <person name="Otillar R.P."/>
            <person name="Terry A.Y."/>
            <person name="Boore J.L."/>
            <person name="Grigoriev I.V."/>
            <person name="Lindberg D.R."/>
            <person name="Seaver E.C."/>
            <person name="Weisblat D.A."/>
            <person name="Putnam N.H."/>
            <person name="Rokhsar D.S."/>
        </authorList>
    </citation>
    <scope>NUCLEOTIDE SEQUENCE</scope>
    <source>
        <strain evidence="2 4">I ESC-2004</strain>
    </source>
</reference>
<evidence type="ECO:0008006" key="5">
    <source>
        <dbReference type="Google" id="ProtNLM"/>
    </source>
</evidence>
<protein>
    <recommendedName>
        <fullName evidence="5">Claudin</fullName>
    </recommendedName>
</protein>
<dbReference type="EMBL" id="KB308612">
    <property type="protein sequence ID" value="ELT97271.1"/>
    <property type="molecule type" value="Genomic_DNA"/>
</dbReference>
<gene>
    <name evidence="2" type="ORF">CAPTEDRAFT_223350</name>
</gene>
<reference evidence="3" key="3">
    <citation type="submission" date="2015-06" db="UniProtKB">
        <authorList>
            <consortium name="EnsemblMetazoa"/>
        </authorList>
    </citation>
    <scope>IDENTIFICATION</scope>
</reference>
<keyword evidence="1" id="KW-0472">Membrane</keyword>
<name>R7U0T6_CAPTE</name>
<feature type="transmembrane region" description="Helical" evidence="1">
    <location>
        <begin position="75"/>
        <end position="96"/>
    </location>
</feature>
<evidence type="ECO:0000313" key="4">
    <source>
        <dbReference type="Proteomes" id="UP000014760"/>
    </source>
</evidence>
<dbReference type="HOGENOM" id="CLU_1284381_0_0_1"/>
<feature type="transmembrane region" description="Helical" evidence="1">
    <location>
        <begin position="108"/>
        <end position="128"/>
    </location>
</feature>
<dbReference type="Proteomes" id="UP000014760">
    <property type="component" value="Unassembled WGS sequence"/>
</dbReference>
<accession>R7U0T6</accession>
<keyword evidence="1" id="KW-1133">Transmembrane helix</keyword>
<keyword evidence="1" id="KW-0812">Transmembrane</keyword>
<feature type="transmembrane region" description="Helical" evidence="1">
    <location>
        <begin position="12"/>
        <end position="32"/>
    </location>
</feature>
<evidence type="ECO:0000313" key="3">
    <source>
        <dbReference type="EnsemblMetazoa" id="CapteP223350"/>
    </source>
</evidence>
<dbReference type="EMBL" id="AMQN01010979">
    <property type="status" value="NOT_ANNOTATED_CDS"/>
    <property type="molecule type" value="Genomic_DNA"/>
</dbReference>
<reference evidence="4" key="1">
    <citation type="submission" date="2012-12" db="EMBL/GenBank/DDBJ databases">
        <authorList>
            <person name="Hellsten U."/>
            <person name="Grimwood J."/>
            <person name="Chapman J.A."/>
            <person name="Shapiro H."/>
            <person name="Aerts A."/>
            <person name="Otillar R.P."/>
            <person name="Terry A.Y."/>
            <person name="Boore J.L."/>
            <person name="Simakov O."/>
            <person name="Marletaz F."/>
            <person name="Cho S.-J."/>
            <person name="Edsinger-Gonzales E."/>
            <person name="Havlak P."/>
            <person name="Kuo D.-H."/>
            <person name="Larsson T."/>
            <person name="Lv J."/>
            <person name="Arendt D."/>
            <person name="Savage R."/>
            <person name="Osoegawa K."/>
            <person name="de Jong P."/>
            <person name="Lindberg D.R."/>
            <person name="Seaver E.C."/>
            <person name="Weisblat D.A."/>
            <person name="Putnam N.H."/>
            <person name="Grigoriev I.V."/>
            <person name="Rokhsar D.S."/>
        </authorList>
    </citation>
    <scope>NUCLEOTIDE SEQUENCE</scope>
    <source>
        <strain evidence="4">I ESC-2004</strain>
    </source>
</reference>
<dbReference type="EnsemblMetazoa" id="CapteT223350">
    <property type="protein sequence ID" value="CapteP223350"/>
    <property type="gene ID" value="CapteG223350"/>
</dbReference>
<dbReference type="Gene3D" id="1.20.140.150">
    <property type="match status" value="1"/>
</dbReference>
<sequence length="215" mass="22983">MTASKGVGSVSFVTSFCLGLGALVFSWVPYWFKIDYGVHEKQHFSIFLHCFSDGGESTCSSAIAINYGLLGVARAAGSIGILLGFVASILHMVWLCSCCSPTSKGVTVGAAACALCQGLCGVLAVIFFLDNFNSLEAMDHMDFAVWVYLLISVLLVIFGSIFVHKTRMAPDSPATQGMVLGQYPQAQVQQPQGYPNQAYAGQAPPAYGMQHGQKY</sequence>
<feature type="transmembrane region" description="Helical" evidence="1">
    <location>
        <begin position="143"/>
        <end position="163"/>
    </location>
</feature>
<proteinExistence type="predicted"/>
<evidence type="ECO:0000313" key="2">
    <source>
        <dbReference type="EMBL" id="ELT97271.1"/>
    </source>
</evidence>
<organism evidence="2">
    <name type="scientific">Capitella teleta</name>
    <name type="common">Polychaete worm</name>
    <dbReference type="NCBI Taxonomy" id="283909"/>
    <lineage>
        <taxon>Eukaryota</taxon>
        <taxon>Metazoa</taxon>
        <taxon>Spiralia</taxon>
        <taxon>Lophotrochozoa</taxon>
        <taxon>Annelida</taxon>
        <taxon>Polychaeta</taxon>
        <taxon>Sedentaria</taxon>
        <taxon>Scolecida</taxon>
        <taxon>Capitellidae</taxon>
        <taxon>Capitella</taxon>
    </lineage>
</organism>
<dbReference type="AlphaFoldDB" id="R7U0T6"/>
<evidence type="ECO:0000256" key="1">
    <source>
        <dbReference type="SAM" id="Phobius"/>
    </source>
</evidence>